<dbReference type="GO" id="GO:0045892">
    <property type="term" value="P:negative regulation of DNA-templated transcription"/>
    <property type="evidence" value="ECO:0007669"/>
    <property type="project" value="InterPro"/>
</dbReference>
<evidence type="ECO:0000313" key="6">
    <source>
        <dbReference type="EMBL" id="CAB4891984.1"/>
    </source>
</evidence>
<dbReference type="EMBL" id="CAFBLX010000127">
    <property type="protein sequence ID" value="CAB4891984.1"/>
    <property type="molecule type" value="Genomic_DNA"/>
</dbReference>
<keyword evidence="1" id="KW-0678">Repressor</keyword>
<evidence type="ECO:0000256" key="4">
    <source>
        <dbReference type="ARBA" id="ARBA00023163"/>
    </source>
</evidence>
<keyword evidence="2" id="KW-0805">Transcription regulation</keyword>
<evidence type="ECO:0000256" key="2">
    <source>
        <dbReference type="ARBA" id="ARBA00023015"/>
    </source>
</evidence>
<accession>A0A6J7FET8</accession>
<evidence type="ECO:0000256" key="3">
    <source>
        <dbReference type="ARBA" id="ARBA00023125"/>
    </source>
</evidence>
<proteinExistence type="predicted"/>
<dbReference type="PANTHER" id="PTHR30055">
    <property type="entry name" value="HTH-TYPE TRANSCRIPTIONAL REGULATOR RUTR"/>
    <property type="match status" value="1"/>
</dbReference>
<reference evidence="6" key="1">
    <citation type="submission" date="2020-05" db="EMBL/GenBank/DDBJ databases">
        <authorList>
            <person name="Chiriac C."/>
            <person name="Salcher M."/>
            <person name="Ghai R."/>
            <person name="Kavagutti S V."/>
        </authorList>
    </citation>
    <scope>NUCLEOTIDE SEQUENCE</scope>
</reference>
<dbReference type="GO" id="GO:0000976">
    <property type="term" value="F:transcription cis-regulatory region binding"/>
    <property type="evidence" value="ECO:0007669"/>
    <property type="project" value="TreeGrafter"/>
</dbReference>
<gene>
    <name evidence="6" type="ORF">UFOPK3472_01957</name>
</gene>
<dbReference type="InterPro" id="IPR003012">
    <property type="entry name" value="Tet_transcr_reg_TetR"/>
</dbReference>
<dbReference type="Pfam" id="PF02909">
    <property type="entry name" value="TetR_C_1"/>
    <property type="match status" value="1"/>
</dbReference>
<dbReference type="GO" id="GO:0003700">
    <property type="term" value="F:DNA-binding transcription factor activity"/>
    <property type="evidence" value="ECO:0007669"/>
    <property type="project" value="TreeGrafter"/>
</dbReference>
<dbReference type="PRINTS" id="PR00400">
    <property type="entry name" value="TETREPRESSOR"/>
</dbReference>
<dbReference type="InterPro" id="IPR036271">
    <property type="entry name" value="Tet_transcr_reg_TetR-rel_C_sf"/>
</dbReference>
<dbReference type="InterPro" id="IPR050109">
    <property type="entry name" value="HTH-type_TetR-like_transc_reg"/>
</dbReference>
<dbReference type="InterPro" id="IPR009057">
    <property type="entry name" value="Homeodomain-like_sf"/>
</dbReference>
<sequence>MPRLTRTAVVDAALEVAYRRGLDSLTIRKIATELDVSPMAIYWHVKNKDELLDAMGDRVCQDLEITVDPTATWWEQLRTVLEDFMRALRAHPGAATIVVPRMLFSPNRRAAMELSPKLLGEAGFSLYDATQLARHGVRVAISLITEPLFTGVEVEPERRAHVEHEVAETMNSLNPDEFPNILAAASYLSDVSARTAFEKLGLDTYIAGVRALAEETDVSS</sequence>
<keyword evidence="3" id="KW-0238">DNA-binding</keyword>
<dbReference type="Gene3D" id="1.10.357.10">
    <property type="entry name" value="Tetracycline Repressor, domain 2"/>
    <property type="match status" value="1"/>
</dbReference>
<name>A0A6J7FET8_9ZZZZ</name>
<keyword evidence="4" id="KW-0804">Transcription</keyword>
<evidence type="ECO:0000259" key="5">
    <source>
        <dbReference type="PROSITE" id="PS50977"/>
    </source>
</evidence>
<dbReference type="PROSITE" id="PS50977">
    <property type="entry name" value="HTH_TETR_2"/>
    <property type="match status" value="1"/>
</dbReference>
<dbReference type="GO" id="GO:0046677">
    <property type="term" value="P:response to antibiotic"/>
    <property type="evidence" value="ECO:0007669"/>
    <property type="project" value="InterPro"/>
</dbReference>
<dbReference type="Pfam" id="PF00440">
    <property type="entry name" value="TetR_N"/>
    <property type="match status" value="1"/>
</dbReference>
<organism evidence="6">
    <name type="scientific">freshwater metagenome</name>
    <dbReference type="NCBI Taxonomy" id="449393"/>
    <lineage>
        <taxon>unclassified sequences</taxon>
        <taxon>metagenomes</taxon>
        <taxon>ecological metagenomes</taxon>
    </lineage>
</organism>
<dbReference type="PANTHER" id="PTHR30055:SF151">
    <property type="entry name" value="TRANSCRIPTIONAL REGULATORY PROTEIN"/>
    <property type="match status" value="1"/>
</dbReference>
<protein>
    <submittedName>
        <fullName evidence="6">Unannotated protein</fullName>
    </submittedName>
</protein>
<feature type="domain" description="HTH tetR-type" evidence="5">
    <location>
        <begin position="3"/>
        <end position="63"/>
    </location>
</feature>
<dbReference type="AlphaFoldDB" id="A0A6J7FET8"/>
<dbReference type="SUPFAM" id="SSF48498">
    <property type="entry name" value="Tetracyclin repressor-like, C-terminal domain"/>
    <property type="match status" value="1"/>
</dbReference>
<dbReference type="SUPFAM" id="SSF46689">
    <property type="entry name" value="Homeodomain-like"/>
    <property type="match status" value="1"/>
</dbReference>
<dbReference type="PRINTS" id="PR00455">
    <property type="entry name" value="HTHTETR"/>
</dbReference>
<dbReference type="InterPro" id="IPR001647">
    <property type="entry name" value="HTH_TetR"/>
</dbReference>
<evidence type="ECO:0000256" key="1">
    <source>
        <dbReference type="ARBA" id="ARBA00022491"/>
    </source>
</evidence>
<dbReference type="InterPro" id="IPR004111">
    <property type="entry name" value="Repressor_TetR_C"/>
</dbReference>